<organism evidence="1 2">
    <name type="scientific">Pilimelia anulata</name>
    <dbReference type="NCBI Taxonomy" id="53371"/>
    <lineage>
        <taxon>Bacteria</taxon>
        <taxon>Bacillati</taxon>
        <taxon>Actinomycetota</taxon>
        <taxon>Actinomycetes</taxon>
        <taxon>Micromonosporales</taxon>
        <taxon>Micromonosporaceae</taxon>
        <taxon>Pilimelia</taxon>
    </lineage>
</organism>
<sequence>MSGWGGILAAVTDTVAARLDRVRGRAAPLRHNARTIAALTGNPGCARRAVVDAAGVDKTALAAHVGHPSRYGQSPFAIARGHAFEARLKADGYAALRGVIAAKLPGAAVDGPVEDLGGESGADHAARYARTRAALADGTAGLVDHPLLRLTVAGQVVHLEPDLVACRVAGRLHVVEIKSFPILDGRADPPKVAAAATQAAVYVLALRELLTAAGADPAAVATDALLVCPRDFGQQPAGAVLDLRRQVAVLRRQLRRLTRLDALLADLPAGYTLDLGDPAAPRPAGEVAAALGALPARYAPDCLAACELAYHCRAEASGSTAALGPAVREELGGVADVRAALALADGAPAAPGQEEAAALLRAAARLRADALAAPAAAGRPA</sequence>
<dbReference type="AlphaFoldDB" id="A0A8J3FAH6"/>
<comment type="caution">
    <text evidence="1">The sequence shown here is derived from an EMBL/GenBank/DDBJ whole genome shotgun (WGS) entry which is preliminary data.</text>
</comment>
<proteinExistence type="predicted"/>
<dbReference type="Proteomes" id="UP000649739">
    <property type="component" value="Unassembled WGS sequence"/>
</dbReference>
<evidence type="ECO:0000313" key="1">
    <source>
        <dbReference type="EMBL" id="GGK00968.1"/>
    </source>
</evidence>
<name>A0A8J3FAH6_9ACTN</name>
<protein>
    <recommendedName>
        <fullName evidence="3">Secreted protein</fullName>
    </recommendedName>
</protein>
<accession>A0A8J3FAH6</accession>
<gene>
    <name evidence="1" type="ORF">GCM10010123_33690</name>
</gene>
<dbReference type="EMBL" id="BMQB01000007">
    <property type="protein sequence ID" value="GGK00968.1"/>
    <property type="molecule type" value="Genomic_DNA"/>
</dbReference>
<keyword evidence="2" id="KW-1185">Reference proteome</keyword>
<evidence type="ECO:0008006" key="3">
    <source>
        <dbReference type="Google" id="ProtNLM"/>
    </source>
</evidence>
<evidence type="ECO:0000313" key="2">
    <source>
        <dbReference type="Proteomes" id="UP000649739"/>
    </source>
</evidence>
<reference evidence="1" key="2">
    <citation type="submission" date="2020-09" db="EMBL/GenBank/DDBJ databases">
        <authorList>
            <person name="Sun Q."/>
            <person name="Ohkuma M."/>
        </authorList>
    </citation>
    <scope>NUCLEOTIDE SEQUENCE</scope>
    <source>
        <strain evidence="1">JCM 3090</strain>
    </source>
</reference>
<reference evidence="1" key="1">
    <citation type="journal article" date="2014" name="Int. J. Syst. Evol. Microbiol.">
        <title>Complete genome sequence of Corynebacterium casei LMG S-19264T (=DSM 44701T), isolated from a smear-ripened cheese.</title>
        <authorList>
            <consortium name="US DOE Joint Genome Institute (JGI-PGF)"/>
            <person name="Walter F."/>
            <person name="Albersmeier A."/>
            <person name="Kalinowski J."/>
            <person name="Ruckert C."/>
        </authorList>
    </citation>
    <scope>NUCLEOTIDE SEQUENCE</scope>
    <source>
        <strain evidence="1">JCM 3090</strain>
    </source>
</reference>